<evidence type="ECO:0000256" key="3">
    <source>
        <dbReference type="ARBA" id="ARBA00022475"/>
    </source>
</evidence>
<dbReference type="InterPro" id="IPR042485">
    <property type="entry name" value="T7SS_EccB_R3"/>
</dbReference>
<evidence type="ECO:0000256" key="1">
    <source>
        <dbReference type="ARBA" id="ARBA00004162"/>
    </source>
</evidence>
<dbReference type="Gene3D" id="3.30.2390.20">
    <property type="entry name" value="Type VII secretion system EccB, repeat 1 domain"/>
    <property type="match status" value="1"/>
</dbReference>
<dbReference type="InterPro" id="IPR044857">
    <property type="entry name" value="T7SS_EccB_R1"/>
</dbReference>
<dbReference type="EMBL" id="JANDBD010000017">
    <property type="protein sequence ID" value="MCP9276477.1"/>
    <property type="molecule type" value="Genomic_DNA"/>
</dbReference>
<evidence type="ECO:0000256" key="4">
    <source>
        <dbReference type="ARBA" id="ARBA00022692"/>
    </source>
</evidence>
<keyword evidence="6" id="KW-0378">Hydrolase</keyword>
<evidence type="ECO:0000313" key="12">
    <source>
        <dbReference type="EMBL" id="MCP9276477.1"/>
    </source>
</evidence>
<evidence type="ECO:0000256" key="2">
    <source>
        <dbReference type="ARBA" id="ARBA00008149"/>
    </source>
</evidence>
<dbReference type="RefSeq" id="WP_255064518.1">
    <property type="nucleotide sequence ID" value="NZ_JANDBD010000017.1"/>
</dbReference>
<dbReference type="Proteomes" id="UP001651690">
    <property type="component" value="Unassembled WGS sequence"/>
</dbReference>
<dbReference type="PANTHER" id="PTHR40765">
    <property type="entry name" value="ESX-2 SECRETION SYSTEM ATPASE ECCB2"/>
    <property type="match status" value="1"/>
</dbReference>
<proteinExistence type="inferred from homology"/>
<keyword evidence="8 11" id="KW-1133">Transmembrane helix</keyword>
<dbReference type="InterPro" id="IPR007795">
    <property type="entry name" value="T7SS_EccB"/>
</dbReference>
<comment type="subcellular location">
    <subcellularLocation>
        <location evidence="1">Cell membrane</location>
        <topology evidence="1">Single-pass membrane protein</topology>
    </subcellularLocation>
</comment>
<keyword evidence="4 11" id="KW-0812">Transmembrane</keyword>
<name>A0ABT1MFD3_9MYCO</name>
<evidence type="ECO:0000256" key="7">
    <source>
        <dbReference type="ARBA" id="ARBA00022840"/>
    </source>
</evidence>
<accession>A0ABT1MFD3</accession>
<protein>
    <submittedName>
        <fullName evidence="12">Type VII secretion protein EccB</fullName>
    </submittedName>
</protein>
<keyword evidence="9 11" id="KW-0472">Membrane</keyword>
<evidence type="ECO:0000256" key="8">
    <source>
        <dbReference type="ARBA" id="ARBA00022989"/>
    </source>
</evidence>
<dbReference type="Pfam" id="PF05108">
    <property type="entry name" value="T7SS_ESX1_EccB"/>
    <property type="match status" value="1"/>
</dbReference>
<feature type="transmembrane region" description="Helical" evidence="11">
    <location>
        <begin position="50"/>
        <end position="73"/>
    </location>
</feature>
<evidence type="ECO:0000256" key="10">
    <source>
        <dbReference type="SAM" id="MobiDB-lite"/>
    </source>
</evidence>
<gene>
    <name evidence="12" type="primary">eccB</name>
    <name evidence="12" type="ORF">NM203_30245</name>
</gene>
<keyword evidence="3" id="KW-1003">Cell membrane</keyword>
<evidence type="ECO:0000256" key="6">
    <source>
        <dbReference type="ARBA" id="ARBA00022801"/>
    </source>
</evidence>
<evidence type="ECO:0000256" key="11">
    <source>
        <dbReference type="SAM" id="Phobius"/>
    </source>
</evidence>
<keyword evidence="7" id="KW-0067">ATP-binding</keyword>
<dbReference type="Gene3D" id="2.40.50.910">
    <property type="entry name" value="Type VII secretion system EccB, repeat 3 domain"/>
    <property type="match status" value="1"/>
</dbReference>
<organism evidence="12 13">
    <name type="scientific">Mycolicibacterium arenosum</name>
    <dbReference type="NCBI Taxonomy" id="2952157"/>
    <lineage>
        <taxon>Bacteria</taxon>
        <taxon>Bacillati</taxon>
        <taxon>Actinomycetota</taxon>
        <taxon>Actinomycetes</taxon>
        <taxon>Mycobacteriales</taxon>
        <taxon>Mycobacteriaceae</taxon>
        <taxon>Mycolicibacterium</taxon>
    </lineage>
</organism>
<dbReference type="PANTHER" id="PTHR40765:SF2">
    <property type="entry name" value="ESX-2 SECRETION SYSTEM ATPASE ECCB2"/>
    <property type="match status" value="1"/>
</dbReference>
<comment type="caution">
    <text evidence="12">The sequence shown here is derived from an EMBL/GenBank/DDBJ whole genome shotgun (WGS) entry which is preliminary data.</text>
</comment>
<evidence type="ECO:0000256" key="5">
    <source>
        <dbReference type="ARBA" id="ARBA00022741"/>
    </source>
</evidence>
<dbReference type="NCBIfam" id="TIGR03919">
    <property type="entry name" value="T7SS_EccB"/>
    <property type="match status" value="1"/>
</dbReference>
<evidence type="ECO:0000313" key="13">
    <source>
        <dbReference type="Proteomes" id="UP001651690"/>
    </source>
</evidence>
<sequence>MARNNGSRSGGLNYASLEQVSAWRFLRHRVAVAIGRRNVRLVHDPSKNSSAALAVSTVVAVLILGICAVVAWIKPVGQIGTSKIVVDRESAQIYVNVGGVLHPALNMASARLIVGMPDKPSTVPTAEILKSPVGPMVGILGAPSDLTPRTPGDTGWALCDRLGSVGSQVVPKTAVIDGVPTLGDWARPVQAPEVALMTYGGAAFLVTGGHRSEIDLADKPVTLALGLPVGDLRPAAMSRAMYEALVPTAPLRVPDVPTPGAPVGYATPTLPLVSGNVLRVSDVTGEAQFFVALPAGVQRVPKTVATMIVNAGVVAGAQVVPATSAAVATMPQATGFETSPYPPEAVQLLDKSVEPVTCVMWRKVNGEPQAQVSTISGSRLPIPVGDERRVVPLVTGGEDVANEVYVTPESANFVQVTGVEPDSTRGESLWFVGDNGVRFGVPTTGGDSDTLTALGLKDVSPTPAPWAVLKWLPAGPALSKAAAMSQHDSLAPDPDVAALPTPKKNQPGA</sequence>
<evidence type="ECO:0000256" key="9">
    <source>
        <dbReference type="ARBA" id="ARBA00023136"/>
    </source>
</evidence>
<reference evidence="12 13" key="1">
    <citation type="submission" date="2022-06" db="EMBL/GenBank/DDBJ databases">
        <title>Mycolicibacterium sp. CAU 1645 isolated from seawater.</title>
        <authorList>
            <person name="Kim W."/>
        </authorList>
    </citation>
    <scope>NUCLEOTIDE SEQUENCE [LARGE SCALE GENOMIC DNA]</scope>
    <source>
        <strain evidence="12 13">CAU 1645</strain>
    </source>
</reference>
<keyword evidence="5" id="KW-0547">Nucleotide-binding</keyword>
<keyword evidence="13" id="KW-1185">Reference proteome</keyword>
<comment type="similarity">
    <text evidence="2">Belongs to the EccB family.</text>
</comment>
<feature type="region of interest" description="Disordered" evidence="10">
    <location>
        <begin position="483"/>
        <end position="509"/>
    </location>
</feature>